<dbReference type="EMBL" id="QZEZ01000001">
    <property type="protein sequence ID" value="RJK98074.1"/>
    <property type="molecule type" value="Genomic_DNA"/>
</dbReference>
<dbReference type="EC" id="3.6.1.22" evidence="4"/>
<keyword evidence="5" id="KW-0479">Metal-binding</keyword>
<dbReference type="PROSITE" id="PS00893">
    <property type="entry name" value="NUDIX_BOX"/>
    <property type="match status" value="1"/>
</dbReference>
<evidence type="ECO:0000256" key="9">
    <source>
        <dbReference type="ARBA" id="ARBA00023679"/>
    </source>
</evidence>
<dbReference type="GO" id="GO:0019677">
    <property type="term" value="P:NAD+ catabolic process"/>
    <property type="evidence" value="ECO:0007669"/>
    <property type="project" value="TreeGrafter"/>
</dbReference>
<dbReference type="Pfam" id="PF09297">
    <property type="entry name" value="Zn_ribbon_NUD"/>
    <property type="match status" value="1"/>
</dbReference>
<dbReference type="InterPro" id="IPR015375">
    <property type="entry name" value="NADH_PPase-like_N"/>
</dbReference>
<accession>A0A3A3Z3T2</accession>
<dbReference type="InterPro" id="IPR050241">
    <property type="entry name" value="NAD-cap_RNA_hydrolase_NudC"/>
</dbReference>
<dbReference type="GO" id="GO:0110153">
    <property type="term" value="F:RNA NAD-cap (NMN-forming) hydrolase activity"/>
    <property type="evidence" value="ECO:0007669"/>
    <property type="project" value="RHEA"/>
</dbReference>
<dbReference type="InterPro" id="IPR000086">
    <property type="entry name" value="NUDIX_hydrolase_dom"/>
</dbReference>
<dbReference type="GO" id="GO:0005829">
    <property type="term" value="C:cytosol"/>
    <property type="evidence" value="ECO:0007669"/>
    <property type="project" value="TreeGrafter"/>
</dbReference>
<name>A0A3A3Z3T2_9ACTN</name>
<dbReference type="PANTHER" id="PTHR42904:SF6">
    <property type="entry name" value="NAD-CAPPED RNA HYDROLASE NUDT12"/>
    <property type="match status" value="1"/>
</dbReference>
<comment type="caution">
    <text evidence="11">The sequence shown here is derived from an EMBL/GenBank/DDBJ whole genome shotgun (WGS) entry which is preliminary data.</text>
</comment>
<dbReference type="InterPro" id="IPR049734">
    <property type="entry name" value="NudC-like_C"/>
</dbReference>
<dbReference type="Proteomes" id="UP000265614">
    <property type="component" value="Unassembled WGS sequence"/>
</dbReference>
<comment type="catalytic activity">
    <reaction evidence="9">
        <text>a 5'-end NAD(+)-phospho-ribonucleoside in mRNA + H2O = a 5'-end phospho-adenosine-phospho-ribonucleoside in mRNA + beta-nicotinamide D-ribonucleotide + 2 H(+)</text>
        <dbReference type="Rhea" id="RHEA:60876"/>
        <dbReference type="Rhea" id="RHEA-COMP:15698"/>
        <dbReference type="Rhea" id="RHEA-COMP:15719"/>
        <dbReference type="ChEBI" id="CHEBI:14649"/>
        <dbReference type="ChEBI" id="CHEBI:15377"/>
        <dbReference type="ChEBI" id="CHEBI:15378"/>
        <dbReference type="ChEBI" id="CHEBI:144029"/>
        <dbReference type="ChEBI" id="CHEBI:144051"/>
    </reaction>
    <physiologicalReaction direction="left-to-right" evidence="9">
        <dbReference type="Rhea" id="RHEA:60877"/>
    </physiologicalReaction>
</comment>
<feature type="domain" description="Nudix hydrolase" evidence="10">
    <location>
        <begin position="164"/>
        <end position="288"/>
    </location>
</feature>
<dbReference type="GO" id="GO:0046872">
    <property type="term" value="F:metal ion binding"/>
    <property type="evidence" value="ECO:0007669"/>
    <property type="project" value="UniProtKB-KW"/>
</dbReference>
<evidence type="ECO:0000313" key="12">
    <source>
        <dbReference type="Proteomes" id="UP000265614"/>
    </source>
</evidence>
<evidence type="ECO:0000256" key="5">
    <source>
        <dbReference type="ARBA" id="ARBA00022723"/>
    </source>
</evidence>
<dbReference type="InterPro" id="IPR015376">
    <property type="entry name" value="Znr_NADH_PPase"/>
</dbReference>
<comment type="cofactor">
    <cofactor evidence="2">
        <name>Zn(2+)</name>
        <dbReference type="ChEBI" id="CHEBI:29105"/>
    </cofactor>
</comment>
<dbReference type="NCBIfam" id="NF001299">
    <property type="entry name" value="PRK00241.1"/>
    <property type="match status" value="1"/>
</dbReference>
<comment type="similarity">
    <text evidence="3">Belongs to the Nudix hydrolase family. NudC subfamily.</text>
</comment>
<comment type="cofactor">
    <cofactor evidence="1">
        <name>Mg(2+)</name>
        <dbReference type="ChEBI" id="CHEBI:18420"/>
    </cofactor>
</comment>
<evidence type="ECO:0000256" key="7">
    <source>
        <dbReference type="ARBA" id="ARBA00022842"/>
    </source>
</evidence>
<dbReference type="AlphaFoldDB" id="A0A3A3Z3T2"/>
<dbReference type="CDD" id="cd03429">
    <property type="entry name" value="NUDIX_NADH_pyrophosphatase_Nudt13"/>
    <property type="match status" value="1"/>
</dbReference>
<organism evidence="11 12">
    <name type="scientific">Vallicoccus soli</name>
    <dbReference type="NCBI Taxonomy" id="2339232"/>
    <lineage>
        <taxon>Bacteria</taxon>
        <taxon>Bacillati</taxon>
        <taxon>Actinomycetota</taxon>
        <taxon>Actinomycetes</taxon>
        <taxon>Motilibacterales</taxon>
        <taxon>Vallicoccaceae</taxon>
        <taxon>Vallicoccus</taxon>
    </lineage>
</organism>
<evidence type="ECO:0000259" key="10">
    <source>
        <dbReference type="PROSITE" id="PS51462"/>
    </source>
</evidence>
<dbReference type="OrthoDB" id="9791656at2"/>
<dbReference type="Gene3D" id="3.90.79.20">
    <property type="match status" value="1"/>
</dbReference>
<evidence type="ECO:0000313" key="11">
    <source>
        <dbReference type="EMBL" id="RJK98074.1"/>
    </source>
</evidence>
<keyword evidence="12" id="KW-1185">Reference proteome</keyword>
<keyword evidence="8" id="KW-0520">NAD</keyword>
<dbReference type="GO" id="GO:0035529">
    <property type="term" value="F:NADH pyrophosphatase activity"/>
    <property type="evidence" value="ECO:0007669"/>
    <property type="project" value="TreeGrafter"/>
</dbReference>
<evidence type="ECO:0000256" key="1">
    <source>
        <dbReference type="ARBA" id="ARBA00001946"/>
    </source>
</evidence>
<dbReference type="InterPro" id="IPR015797">
    <property type="entry name" value="NUDIX_hydrolase-like_dom_sf"/>
</dbReference>
<dbReference type="RefSeq" id="WP_119949000.1">
    <property type="nucleotide sequence ID" value="NZ_QZEZ01000001.1"/>
</dbReference>
<keyword evidence="7" id="KW-0460">Magnesium</keyword>
<evidence type="ECO:0000256" key="8">
    <source>
        <dbReference type="ARBA" id="ARBA00023027"/>
    </source>
</evidence>
<dbReference type="PANTHER" id="PTHR42904">
    <property type="entry name" value="NUDIX HYDROLASE, NUDC SUBFAMILY"/>
    <property type="match status" value="1"/>
</dbReference>
<gene>
    <name evidence="11" type="ORF">D5H78_03830</name>
</gene>
<protein>
    <recommendedName>
        <fullName evidence="4">NAD(+) diphosphatase</fullName>
        <ecNumber evidence="4">3.6.1.22</ecNumber>
    </recommendedName>
</protein>
<evidence type="ECO:0000256" key="6">
    <source>
        <dbReference type="ARBA" id="ARBA00022801"/>
    </source>
</evidence>
<evidence type="ECO:0000256" key="4">
    <source>
        <dbReference type="ARBA" id="ARBA00012381"/>
    </source>
</evidence>
<dbReference type="Pfam" id="PF00293">
    <property type="entry name" value="NUDIX"/>
    <property type="match status" value="1"/>
</dbReference>
<dbReference type="GO" id="GO:0006742">
    <property type="term" value="P:NADP+ catabolic process"/>
    <property type="evidence" value="ECO:0007669"/>
    <property type="project" value="TreeGrafter"/>
</dbReference>
<dbReference type="Gene3D" id="3.90.79.10">
    <property type="entry name" value="Nucleoside Triphosphate Pyrophosphohydrolase"/>
    <property type="match status" value="1"/>
</dbReference>
<dbReference type="InterPro" id="IPR020084">
    <property type="entry name" value="NUDIX_hydrolase_CS"/>
</dbReference>
<dbReference type="SUPFAM" id="SSF55811">
    <property type="entry name" value="Nudix"/>
    <property type="match status" value="1"/>
</dbReference>
<sequence length="309" mass="33155">MTLPGLFLARSGVDRAAEQRRDDAWVAAAWAEPSTRVLVVAGGRALVRHADGRTRLVLVPAAGAPEGQRVLLGRAEDGTAYFAVAAEALPDPAGDGDGEEVQDAGLRELGAVLDDLEVGLLVNAVALEHWHRTHTHCPRCGAPTQVEAAGHVRRCPRDGSQHFPRTDPAVIMAVVDADDRLLLGRQATWPEGRYSTLAGFVEPGESLEAAVAREVLEESGIVVDDATYLGSQSWPFPQSIMLGFRARAASTAITTDDEEIVDALWLTREELGARVAEGSLRLPPAVSIARRLIEHWYGAEIDDGGGTWR</sequence>
<keyword evidence="6 11" id="KW-0378">Hydrolase</keyword>
<proteinExistence type="inferred from homology"/>
<evidence type="ECO:0000256" key="2">
    <source>
        <dbReference type="ARBA" id="ARBA00001947"/>
    </source>
</evidence>
<evidence type="ECO:0000256" key="3">
    <source>
        <dbReference type="ARBA" id="ARBA00009595"/>
    </source>
</evidence>
<reference evidence="11 12" key="1">
    <citation type="submission" date="2018-09" db="EMBL/GenBank/DDBJ databases">
        <title>YIM 75000 draft genome.</title>
        <authorList>
            <person name="Tang S."/>
            <person name="Feng Y."/>
        </authorList>
    </citation>
    <scope>NUCLEOTIDE SEQUENCE [LARGE SCALE GENOMIC DNA]</scope>
    <source>
        <strain evidence="11 12">YIM 75000</strain>
    </source>
</reference>
<dbReference type="Pfam" id="PF09296">
    <property type="entry name" value="NUDIX-like"/>
    <property type="match status" value="1"/>
</dbReference>
<dbReference type="PROSITE" id="PS51462">
    <property type="entry name" value="NUDIX"/>
    <property type="match status" value="1"/>
</dbReference>